<dbReference type="Gene3D" id="2.40.30.170">
    <property type="match status" value="1"/>
</dbReference>
<organism evidence="5 6">
    <name type="scientific">Reyranella soli</name>
    <dbReference type="NCBI Taxonomy" id="1230389"/>
    <lineage>
        <taxon>Bacteria</taxon>
        <taxon>Pseudomonadati</taxon>
        <taxon>Pseudomonadota</taxon>
        <taxon>Alphaproteobacteria</taxon>
        <taxon>Hyphomicrobiales</taxon>
        <taxon>Reyranellaceae</taxon>
        <taxon>Reyranella</taxon>
    </lineage>
</organism>
<dbReference type="Pfam" id="PF25917">
    <property type="entry name" value="BSH_RND"/>
    <property type="match status" value="1"/>
</dbReference>
<dbReference type="EMBL" id="BKAJ01000048">
    <property type="protein sequence ID" value="GEP55847.1"/>
    <property type="molecule type" value="Genomic_DNA"/>
</dbReference>
<dbReference type="InterPro" id="IPR058625">
    <property type="entry name" value="MdtA-like_BSH"/>
</dbReference>
<evidence type="ECO:0000256" key="2">
    <source>
        <dbReference type="SAM" id="MobiDB-lite"/>
    </source>
</evidence>
<dbReference type="PANTHER" id="PTHR30367">
    <property type="entry name" value="P-HYDROXYBENZOIC ACID EFFLUX PUMP SUBUNIT AAEA-RELATED"/>
    <property type="match status" value="1"/>
</dbReference>
<dbReference type="RefSeq" id="WP_246158425.1">
    <property type="nucleotide sequence ID" value="NZ_BKAJ01000048.1"/>
</dbReference>
<evidence type="ECO:0000313" key="6">
    <source>
        <dbReference type="Proteomes" id="UP000321058"/>
    </source>
</evidence>
<reference evidence="5 6" key="1">
    <citation type="submission" date="2019-07" db="EMBL/GenBank/DDBJ databases">
        <title>Whole genome shotgun sequence of Reyranella soli NBRC 108950.</title>
        <authorList>
            <person name="Hosoyama A."/>
            <person name="Uohara A."/>
            <person name="Ohji S."/>
            <person name="Ichikawa N."/>
        </authorList>
    </citation>
    <scope>NUCLEOTIDE SEQUENCE [LARGE SCALE GENOMIC DNA]</scope>
    <source>
        <strain evidence="5 6">NBRC 108950</strain>
    </source>
</reference>
<feature type="domain" description="p-hydroxybenzoic acid efflux pump subunit AaeA-like beta-barrel" evidence="4">
    <location>
        <begin position="193"/>
        <end position="289"/>
    </location>
</feature>
<comment type="caution">
    <text evidence="5">The sequence shown here is derived from an EMBL/GenBank/DDBJ whole genome shotgun (WGS) entry which is preliminary data.</text>
</comment>
<sequence>MGRAIQLLLPWMRRLATLAIMAVAGVVALVTWDYYVTAPWTRDGRVRVQVASVAPQISGQITERRVVDNQFVHKGDVLYVIEPFDFEVTVRTNKAILEQKAADLQVKQVQSDRRQHLSNIATTPEEQQVFAGTALQAKAAFDAAQQQLAQAEINLRRTQIRSPVNGYVTNLLIGIGDYAQQGSVIVSVIDSDSYWIDGYFEETKMARVCIGDRVEAKLMGYAQPIVGHVATVTRGIGVANAASGVQGLPNVDPVYTWVRLAQRVPVRIAIDRVPPGVPLVAGMTATVTVRKPAEGRSGQDGSGPGAVLAGLKARLADVFDGPPAKPECIKATTNGQTESLTEEVEEMGLTPGQINPGLAPGMTASPTSR</sequence>
<dbReference type="AlphaFoldDB" id="A0A512NA36"/>
<dbReference type="Proteomes" id="UP000321058">
    <property type="component" value="Unassembled WGS sequence"/>
</dbReference>
<dbReference type="InterPro" id="IPR050393">
    <property type="entry name" value="MFP_Efflux_Pump"/>
</dbReference>
<evidence type="ECO:0000259" key="3">
    <source>
        <dbReference type="Pfam" id="PF25917"/>
    </source>
</evidence>
<evidence type="ECO:0000259" key="4">
    <source>
        <dbReference type="Pfam" id="PF25963"/>
    </source>
</evidence>
<dbReference type="PANTHER" id="PTHR30367:SF1">
    <property type="entry name" value="MULTIDRUG RESISTANCE PROTEIN MDTN"/>
    <property type="match status" value="1"/>
</dbReference>
<keyword evidence="6" id="KW-1185">Reference proteome</keyword>
<dbReference type="Pfam" id="PF25963">
    <property type="entry name" value="Beta-barrel_AAEA"/>
    <property type="match status" value="1"/>
</dbReference>
<protein>
    <submittedName>
        <fullName evidence="5">Multidrug transporter</fullName>
    </submittedName>
</protein>
<name>A0A512NA36_9HYPH</name>
<evidence type="ECO:0000313" key="5">
    <source>
        <dbReference type="EMBL" id="GEP55847.1"/>
    </source>
</evidence>
<dbReference type="InterPro" id="IPR058634">
    <property type="entry name" value="AaeA-lik-b-barrel"/>
</dbReference>
<dbReference type="SUPFAM" id="SSF111369">
    <property type="entry name" value="HlyD-like secretion proteins"/>
    <property type="match status" value="1"/>
</dbReference>
<feature type="domain" description="Multidrug resistance protein MdtA-like barrel-sandwich hybrid" evidence="3">
    <location>
        <begin position="50"/>
        <end position="185"/>
    </location>
</feature>
<gene>
    <name evidence="5" type="ORF">RSO01_30130</name>
</gene>
<feature type="region of interest" description="Disordered" evidence="2">
    <location>
        <begin position="327"/>
        <end position="369"/>
    </location>
</feature>
<dbReference type="Gene3D" id="2.40.50.100">
    <property type="match status" value="1"/>
</dbReference>
<accession>A0A512NA36</accession>
<proteinExistence type="predicted"/>
<feature type="coiled-coil region" evidence="1">
    <location>
        <begin position="134"/>
        <end position="161"/>
    </location>
</feature>
<keyword evidence="1" id="KW-0175">Coiled coil</keyword>
<evidence type="ECO:0000256" key="1">
    <source>
        <dbReference type="SAM" id="Coils"/>
    </source>
</evidence>